<name>A0A161ZYJ5_DAUCS</name>
<dbReference type="AlphaFoldDB" id="A0A161ZYJ5"/>
<evidence type="ECO:0000313" key="2">
    <source>
        <dbReference type="EMBL" id="KZM93412.1"/>
    </source>
</evidence>
<dbReference type="EMBL" id="CP093347">
    <property type="protein sequence ID" value="WOG99682.1"/>
    <property type="molecule type" value="Genomic_DNA"/>
</dbReference>
<dbReference type="EMBL" id="LNRQ01000005">
    <property type="protein sequence ID" value="KZM93412.1"/>
    <property type="molecule type" value="Genomic_DNA"/>
</dbReference>
<gene>
    <name evidence="2" type="ORF">DCAR_016657</name>
    <name evidence="3" type="ORF">DCAR_0519036</name>
</gene>
<feature type="region of interest" description="Disordered" evidence="1">
    <location>
        <begin position="65"/>
        <end position="85"/>
    </location>
</feature>
<reference evidence="3" key="2">
    <citation type="submission" date="2022-03" db="EMBL/GenBank/DDBJ databases">
        <title>Draft title - Genomic analysis of global carrot germplasm unveils the trajectory of domestication and the origin of high carotenoid orange carrot.</title>
        <authorList>
            <person name="Iorizzo M."/>
            <person name="Ellison S."/>
            <person name="Senalik D."/>
            <person name="Macko-Podgorni A."/>
            <person name="Grzebelus D."/>
            <person name="Bostan H."/>
            <person name="Rolling W."/>
            <person name="Curaba J."/>
            <person name="Simon P."/>
        </authorList>
    </citation>
    <scope>NUCLEOTIDE SEQUENCE</scope>
    <source>
        <tissue evidence="3">Leaf</tissue>
    </source>
</reference>
<accession>A0A161ZYJ5</accession>
<dbReference type="Proteomes" id="UP000077755">
    <property type="component" value="Chromosome 5"/>
</dbReference>
<evidence type="ECO:0000256" key="1">
    <source>
        <dbReference type="SAM" id="MobiDB-lite"/>
    </source>
</evidence>
<organism evidence="2">
    <name type="scientific">Daucus carota subsp. sativus</name>
    <name type="common">Carrot</name>
    <dbReference type="NCBI Taxonomy" id="79200"/>
    <lineage>
        <taxon>Eukaryota</taxon>
        <taxon>Viridiplantae</taxon>
        <taxon>Streptophyta</taxon>
        <taxon>Embryophyta</taxon>
        <taxon>Tracheophyta</taxon>
        <taxon>Spermatophyta</taxon>
        <taxon>Magnoliopsida</taxon>
        <taxon>eudicotyledons</taxon>
        <taxon>Gunneridae</taxon>
        <taxon>Pentapetalae</taxon>
        <taxon>asterids</taxon>
        <taxon>campanulids</taxon>
        <taxon>Apiales</taxon>
        <taxon>Apiaceae</taxon>
        <taxon>Apioideae</taxon>
        <taxon>Scandiceae</taxon>
        <taxon>Daucinae</taxon>
        <taxon>Daucus</taxon>
        <taxon>Daucus sect. Daucus</taxon>
    </lineage>
</organism>
<evidence type="ECO:0000313" key="3">
    <source>
        <dbReference type="EMBL" id="WOG99682.1"/>
    </source>
</evidence>
<evidence type="ECO:0000313" key="4">
    <source>
        <dbReference type="Proteomes" id="UP000077755"/>
    </source>
</evidence>
<keyword evidence="4" id="KW-1185">Reference proteome</keyword>
<dbReference type="Gramene" id="KZM93412">
    <property type="protein sequence ID" value="KZM93412"/>
    <property type="gene ID" value="DCAR_016657"/>
</dbReference>
<feature type="compositionally biased region" description="Polar residues" evidence="1">
    <location>
        <begin position="65"/>
        <end position="79"/>
    </location>
</feature>
<proteinExistence type="predicted"/>
<sequence>MMIGPIEELLDRDIGLGVDHPDFIDVVLLDEAQDPVKFDVAFGLADQVHGLGLGQVAAQENMANASGNMHNGTMENQVAGNGVPK</sequence>
<reference evidence="2" key="1">
    <citation type="journal article" date="2016" name="Nat. Genet.">
        <title>A high-quality carrot genome assembly provides new insights into carotenoid accumulation and asterid genome evolution.</title>
        <authorList>
            <person name="Iorizzo M."/>
            <person name="Ellison S."/>
            <person name="Senalik D."/>
            <person name="Zeng P."/>
            <person name="Satapoomin P."/>
            <person name="Huang J."/>
            <person name="Bowman M."/>
            <person name="Iovene M."/>
            <person name="Sanseverino W."/>
            <person name="Cavagnaro P."/>
            <person name="Yildiz M."/>
            <person name="Macko-Podgorni A."/>
            <person name="Moranska E."/>
            <person name="Grzebelus E."/>
            <person name="Grzebelus D."/>
            <person name="Ashrafi H."/>
            <person name="Zheng Z."/>
            <person name="Cheng S."/>
            <person name="Spooner D."/>
            <person name="Van Deynze A."/>
            <person name="Simon P."/>
        </authorList>
    </citation>
    <scope>NUCLEOTIDE SEQUENCE [LARGE SCALE GENOMIC DNA]</scope>
    <source>
        <tissue evidence="2">Leaf</tissue>
    </source>
</reference>
<protein>
    <submittedName>
        <fullName evidence="2">Uncharacterized protein</fullName>
    </submittedName>
</protein>